<reference evidence="1 2" key="1">
    <citation type="journal article" date="2014" name="PLoS Genet.">
        <title>The Genome of Spironucleus salmonicida Highlights a Fish Pathogen Adapted to Fluctuating Environments.</title>
        <authorList>
            <person name="Xu F."/>
            <person name="Jerlstrom-Hultqvist J."/>
            <person name="Einarsson E."/>
            <person name="Astvaldsson A."/>
            <person name="Svard S.G."/>
            <person name="Andersson J.O."/>
        </authorList>
    </citation>
    <scope>NUCLEOTIDE SEQUENCE [LARGE SCALE GENOMIC DNA]</scope>
    <source>
        <strain evidence="1 2">ATCC 50377</strain>
    </source>
</reference>
<dbReference type="RefSeq" id="XP_067763816.1">
    <property type="nucleotide sequence ID" value="XM_067908995.1"/>
</dbReference>
<organism evidence="1 2">
    <name type="scientific">Spironucleus salmonicida</name>
    <dbReference type="NCBI Taxonomy" id="348837"/>
    <lineage>
        <taxon>Eukaryota</taxon>
        <taxon>Metamonada</taxon>
        <taxon>Diplomonadida</taxon>
        <taxon>Hexamitidae</taxon>
        <taxon>Hexamitinae</taxon>
        <taxon>Spironucleus</taxon>
    </lineage>
</organism>
<evidence type="ECO:0000313" key="1">
    <source>
        <dbReference type="EMBL" id="KAH0573043.1"/>
    </source>
</evidence>
<dbReference type="EMBL" id="AUWU02000005">
    <property type="protein sequence ID" value="KAH0573043.1"/>
    <property type="molecule type" value="Genomic_DNA"/>
</dbReference>
<sequence length="131" mass="14957">MLKCQCEIWDGKFGGCREGRMWEVMECGNGVEMQVLVFQGWEMEMGRDSVVGGVIGGGERLRQFQSLGWNFMGEREGIEQGKFVMNNKEVGVNFGLTFIGSEYLVMCKDIQMCLRVIIEIYVLVFLYQANN</sequence>
<comment type="caution">
    <text evidence="1">The sequence shown here is derived from an EMBL/GenBank/DDBJ whole genome shotgun (WGS) entry which is preliminary data.</text>
</comment>
<protein>
    <submittedName>
        <fullName evidence="1">Uncharacterized protein</fullName>
    </submittedName>
</protein>
<dbReference type="Proteomes" id="UP000018208">
    <property type="component" value="Unassembled WGS sequence"/>
</dbReference>
<name>A0A9P8LS06_9EUKA</name>
<keyword evidence="2" id="KW-1185">Reference proteome</keyword>
<evidence type="ECO:0000313" key="2">
    <source>
        <dbReference type="Proteomes" id="UP000018208"/>
    </source>
</evidence>
<accession>A0A9P8LS06</accession>
<gene>
    <name evidence="1" type="ORF">SS50377_25161</name>
</gene>
<dbReference type="AlphaFoldDB" id="A0A9P8LS06"/>
<proteinExistence type="predicted"/>
<dbReference type="GeneID" id="94299184"/>
<dbReference type="KEGG" id="ssao:94299184"/>